<evidence type="ECO:0000313" key="3">
    <source>
        <dbReference type="Proteomes" id="UP000095300"/>
    </source>
</evidence>
<feature type="compositionally biased region" description="Low complexity" evidence="1">
    <location>
        <begin position="193"/>
        <end position="206"/>
    </location>
</feature>
<dbReference type="VEuPathDB" id="VectorBase:SCAU005906"/>
<name>A0A1I8P8X5_STOCA</name>
<feature type="region of interest" description="Disordered" evidence="1">
    <location>
        <begin position="183"/>
        <end position="224"/>
    </location>
</feature>
<gene>
    <name evidence="2" type="primary">106095188</name>
</gene>
<dbReference type="KEGG" id="scac:106095188"/>
<evidence type="ECO:0000313" key="2">
    <source>
        <dbReference type="EnsemblMetazoa" id="SCAU005906-PA"/>
    </source>
</evidence>
<feature type="compositionally biased region" description="Polar residues" evidence="1">
    <location>
        <begin position="183"/>
        <end position="192"/>
    </location>
</feature>
<dbReference type="Proteomes" id="UP000095300">
    <property type="component" value="Unassembled WGS sequence"/>
</dbReference>
<dbReference type="EnsemblMetazoa" id="SCAU005906-RA">
    <property type="protein sequence ID" value="SCAU005906-PA"/>
    <property type="gene ID" value="SCAU005906"/>
</dbReference>
<accession>A0A1I8P8X5</accession>
<dbReference type="Pfam" id="PF01391">
    <property type="entry name" value="Collagen"/>
    <property type="match status" value="1"/>
</dbReference>
<dbReference type="InterPro" id="IPR008160">
    <property type="entry name" value="Collagen"/>
</dbReference>
<evidence type="ECO:0000256" key="1">
    <source>
        <dbReference type="SAM" id="MobiDB-lite"/>
    </source>
</evidence>
<reference evidence="2" key="1">
    <citation type="submission" date="2020-05" db="UniProtKB">
        <authorList>
            <consortium name="EnsemblMetazoa"/>
        </authorList>
    </citation>
    <scope>IDENTIFICATION</scope>
    <source>
        <strain evidence="2">USDA</strain>
    </source>
</reference>
<feature type="compositionally biased region" description="Acidic residues" evidence="1">
    <location>
        <begin position="352"/>
        <end position="363"/>
    </location>
</feature>
<feature type="region of interest" description="Disordered" evidence="1">
    <location>
        <begin position="59"/>
        <end position="120"/>
    </location>
</feature>
<sequence length="363" mass="38766">MHLDHKMSKQCSPQDVLEEVKGKIKIIQNKLGIIEKLAALLGVLIYSANAGSTTCGCSPGHRGNPGPPGIHGIKGERGDIGDTGPPGVEGVHGPEGPRGPLGDRGAPGEDAPYWSYLPGYPGPPGPPGRCRCPNNIWPFRPSSSGSSSNNNNINYDFQQAYPYKPGSYYVSDNRGQLSYFGNTNPQQLLQQRTTPTSTTTTSTTTTTPPPPPSSTETLVEYSQRSPPMPTGLYMLGSNGVLVPFTNAQAFDLFSKIAARKSATTTSTTTSTTTTTTTTRAPSTVMANDKLYILGPKGSLIPLEALGLKQPPQFVGQPAKLTSSYNKWLRGVLMGELMPVYDEEPKPSTPAASDEDETEPDRKK</sequence>
<protein>
    <submittedName>
        <fullName evidence="2">Uncharacterized protein</fullName>
    </submittedName>
</protein>
<feature type="region of interest" description="Disordered" evidence="1">
    <location>
        <begin position="339"/>
        <end position="363"/>
    </location>
</feature>
<keyword evidence="3" id="KW-1185">Reference proteome</keyword>
<proteinExistence type="predicted"/>
<dbReference type="AlphaFoldDB" id="A0A1I8P8X5"/>
<organism evidence="2 3">
    <name type="scientific">Stomoxys calcitrans</name>
    <name type="common">Stable fly</name>
    <name type="synonym">Conops calcitrans</name>
    <dbReference type="NCBI Taxonomy" id="35570"/>
    <lineage>
        <taxon>Eukaryota</taxon>
        <taxon>Metazoa</taxon>
        <taxon>Ecdysozoa</taxon>
        <taxon>Arthropoda</taxon>
        <taxon>Hexapoda</taxon>
        <taxon>Insecta</taxon>
        <taxon>Pterygota</taxon>
        <taxon>Neoptera</taxon>
        <taxon>Endopterygota</taxon>
        <taxon>Diptera</taxon>
        <taxon>Brachycera</taxon>
        <taxon>Muscomorpha</taxon>
        <taxon>Muscoidea</taxon>
        <taxon>Muscidae</taxon>
        <taxon>Stomoxys</taxon>
    </lineage>
</organism>